<dbReference type="Pfam" id="PF02742">
    <property type="entry name" value="Fe_dep_repr_C"/>
    <property type="match status" value="1"/>
</dbReference>
<dbReference type="InterPro" id="IPR050536">
    <property type="entry name" value="DtxR_MntR_Metal-Reg"/>
</dbReference>
<dbReference type="GO" id="GO:0046983">
    <property type="term" value="F:protein dimerization activity"/>
    <property type="evidence" value="ECO:0007669"/>
    <property type="project" value="InterPro"/>
</dbReference>
<dbReference type="InterPro" id="IPR038157">
    <property type="entry name" value="FeoA_core_dom"/>
</dbReference>
<feature type="domain" description="HTH dtxR-type" evidence="15">
    <location>
        <begin position="2"/>
        <end position="63"/>
    </location>
</feature>
<keyword evidence="11" id="KW-0804">Transcription</keyword>
<evidence type="ECO:0000256" key="4">
    <source>
        <dbReference type="ARBA" id="ARBA00022386"/>
    </source>
</evidence>
<evidence type="ECO:0000256" key="1">
    <source>
        <dbReference type="ARBA" id="ARBA00004496"/>
    </source>
</evidence>
<dbReference type="SUPFAM" id="SSF50037">
    <property type="entry name" value="C-terminal domain of transcriptional repressors"/>
    <property type="match status" value="1"/>
</dbReference>
<keyword evidence="17" id="KW-1185">Reference proteome</keyword>
<proteinExistence type="inferred from homology"/>
<evidence type="ECO:0000259" key="15">
    <source>
        <dbReference type="PROSITE" id="PS50944"/>
    </source>
</evidence>
<dbReference type="GO" id="GO:0003700">
    <property type="term" value="F:DNA-binding transcription factor activity"/>
    <property type="evidence" value="ECO:0007669"/>
    <property type="project" value="InterPro"/>
</dbReference>
<evidence type="ECO:0000256" key="7">
    <source>
        <dbReference type="ARBA" id="ARBA00023004"/>
    </source>
</evidence>
<dbReference type="Pfam" id="PF04023">
    <property type="entry name" value="FeoA"/>
    <property type="match status" value="1"/>
</dbReference>
<evidence type="ECO:0000256" key="5">
    <source>
        <dbReference type="ARBA" id="ARBA00022490"/>
    </source>
</evidence>
<keyword evidence="6" id="KW-0678">Repressor</keyword>
<dbReference type="STRING" id="517418.Ctha_0938"/>
<dbReference type="AlphaFoldDB" id="B3QXC9"/>
<dbReference type="PROSITE" id="PS50944">
    <property type="entry name" value="HTH_DTXR"/>
    <property type="match status" value="1"/>
</dbReference>
<dbReference type="eggNOG" id="COG1918">
    <property type="taxonomic scope" value="Bacteria"/>
</dbReference>
<dbReference type="GO" id="GO:0005737">
    <property type="term" value="C:cytoplasm"/>
    <property type="evidence" value="ECO:0007669"/>
    <property type="project" value="UniProtKB-SubCell"/>
</dbReference>
<dbReference type="Gene3D" id="1.10.60.10">
    <property type="entry name" value="Iron dependent repressor, metal binding and dimerisation domain"/>
    <property type="match status" value="1"/>
</dbReference>
<dbReference type="RefSeq" id="WP_012499487.1">
    <property type="nucleotide sequence ID" value="NC_011026.1"/>
</dbReference>
<dbReference type="SUPFAM" id="SSF46785">
    <property type="entry name" value="Winged helix' DNA-binding domain"/>
    <property type="match status" value="1"/>
</dbReference>
<comment type="subcellular location">
    <subcellularLocation>
        <location evidence="1">Cytoplasm</location>
    </subcellularLocation>
</comment>
<dbReference type="SMART" id="SM00529">
    <property type="entry name" value="HTH_DTXR"/>
    <property type="match status" value="1"/>
</dbReference>
<dbReference type="Proteomes" id="UP000001208">
    <property type="component" value="Chromosome"/>
</dbReference>
<dbReference type="InterPro" id="IPR008988">
    <property type="entry name" value="Transcriptional_repressor_C"/>
</dbReference>
<dbReference type="InterPro" id="IPR036390">
    <property type="entry name" value="WH_DNA-bd_sf"/>
</dbReference>
<protein>
    <recommendedName>
        <fullName evidence="4">Transcriptional regulator MntR</fullName>
    </recommendedName>
    <alternativeName>
        <fullName evidence="14">Manganese transport regulator</fullName>
    </alternativeName>
</protein>
<keyword evidence="12" id="KW-0464">Manganese</keyword>
<sequence length="220" mass="24743">MLSESTEMYLLSIYRLTEQQPAATISEIAHEMNLSLSSVSEKVKRLTETGLLEHEWRENVALSQEGKKIALNMLRKRRLLELFLVKMAGYDLYDVDEEACRLEHVISDRLADALDKMLGHPKLDPHGHPIPSLDGRELCKQAVPLSKATLGQKLKVCQLHAFDIELVKYIHQLGLKPGAFCKVLEMAPFDGPLIIQVGEKQHPIAKNIASFIGVEPIRSN</sequence>
<evidence type="ECO:0000313" key="16">
    <source>
        <dbReference type="EMBL" id="ACF13403.1"/>
    </source>
</evidence>
<gene>
    <name evidence="16" type="ordered locus">Ctha_0938</name>
</gene>
<dbReference type="InterPro" id="IPR036388">
    <property type="entry name" value="WH-like_DNA-bd_sf"/>
</dbReference>
<organism evidence="16 17">
    <name type="scientific">Chloroherpeton thalassium (strain ATCC 35110 / GB-78)</name>
    <dbReference type="NCBI Taxonomy" id="517418"/>
    <lineage>
        <taxon>Bacteria</taxon>
        <taxon>Pseudomonadati</taxon>
        <taxon>Chlorobiota</taxon>
        <taxon>Chlorobiia</taxon>
        <taxon>Chlorobiales</taxon>
        <taxon>Chloroherpetonaceae</taxon>
        <taxon>Chloroherpeton</taxon>
    </lineage>
</organism>
<dbReference type="PANTHER" id="PTHR33238">
    <property type="entry name" value="IRON (METAL) DEPENDENT REPRESSOR, DTXR FAMILY"/>
    <property type="match status" value="1"/>
</dbReference>
<evidence type="ECO:0000256" key="12">
    <source>
        <dbReference type="ARBA" id="ARBA00023211"/>
    </source>
</evidence>
<keyword evidence="9" id="KW-0238">DNA-binding</keyword>
<dbReference type="EMBL" id="CP001100">
    <property type="protein sequence ID" value="ACF13403.1"/>
    <property type="molecule type" value="Genomic_DNA"/>
</dbReference>
<evidence type="ECO:0000256" key="6">
    <source>
        <dbReference type="ARBA" id="ARBA00022491"/>
    </source>
</evidence>
<evidence type="ECO:0000256" key="9">
    <source>
        <dbReference type="ARBA" id="ARBA00023125"/>
    </source>
</evidence>
<dbReference type="Gene3D" id="2.30.30.90">
    <property type="match status" value="1"/>
</dbReference>
<dbReference type="InterPro" id="IPR001367">
    <property type="entry name" value="Fe_dep_repressor"/>
</dbReference>
<dbReference type="InterPro" id="IPR022687">
    <property type="entry name" value="HTH_DTXR"/>
</dbReference>
<dbReference type="SMART" id="SM00899">
    <property type="entry name" value="FeoA"/>
    <property type="match status" value="1"/>
</dbReference>
<evidence type="ECO:0000256" key="8">
    <source>
        <dbReference type="ARBA" id="ARBA00023015"/>
    </source>
</evidence>
<dbReference type="eggNOG" id="COG1321">
    <property type="taxonomic scope" value="Bacteria"/>
</dbReference>
<dbReference type="PANTHER" id="PTHR33238:SF11">
    <property type="entry name" value="TRANSCRIPTIONAL REGULATOR MNTR"/>
    <property type="match status" value="1"/>
</dbReference>
<dbReference type="GO" id="GO:0046914">
    <property type="term" value="F:transition metal ion binding"/>
    <property type="evidence" value="ECO:0007669"/>
    <property type="project" value="InterPro"/>
</dbReference>
<comment type="function">
    <text evidence="13">In the presence of manganese, represses expression of mntH and mntS. Up-regulates expression of mntP.</text>
</comment>
<accession>B3QXC9</accession>
<keyword evidence="5" id="KW-0963">Cytoplasm</keyword>
<evidence type="ECO:0000256" key="14">
    <source>
        <dbReference type="ARBA" id="ARBA00032593"/>
    </source>
</evidence>
<evidence type="ECO:0000256" key="10">
    <source>
        <dbReference type="ARBA" id="ARBA00023159"/>
    </source>
</evidence>
<dbReference type="InterPro" id="IPR007167">
    <property type="entry name" value="Fe-transptr_FeoA-like"/>
</dbReference>
<comment type="similarity">
    <text evidence="2">Belongs to the DtxR/MntR family.</text>
</comment>
<evidence type="ECO:0000256" key="11">
    <source>
        <dbReference type="ARBA" id="ARBA00023163"/>
    </source>
</evidence>
<dbReference type="OrthoDB" id="9791355at2"/>
<evidence type="ECO:0000256" key="3">
    <source>
        <dbReference type="ARBA" id="ARBA00011738"/>
    </source>
</evidence>
<reference evidence="16 17" key="1">
    <citation type="submission" date="2008-06" db="EMBL/GenBank/DDBJ databases">
        <title>Complete sequence of Chloroherpeton thalassium ATCC 35110.</title>
        <authorList>
            <consortium name="US DOE Joint Genome Institute"/>
            <person name="Lucas S."/>
            <person name="Copeland A."/>
            <person name="Lapidus A."/>
            <person name="Glavina del Rio T."/>
            <person name="Dalin E."/>
            <person name="Tice H."/>
            <person name="Bruce D."/>
            <person name="Goodwin L."/>
            <person name="Pitluck S."/>
            <person name="Schmutz J."/>
            <person name="Larimer F."/>
            <person name="Land M."/>
            <person name="Hauser L."/>
            <person name="Kyrpides N."/>
            <person name="Mikhailova N."/>
            <person name="Liu Z."/>
            <person name="Li T."/>
            <person name="Zhao F."/>
            <person name="Overmann J."/>
            <person name="Bryant D.A."/>
            <person name="Richardson P."/>
        </authorList>
    </citation>
    <scope>NUCLEOTIDE SEQUENCE [LARGE SCALE GENOMIC DNA]</scope>
    <source>
        <strain evidence="17">ATCC 35110 / GB-78</strain>
    </source>
</reference>
<dbReference type="InterPro" id="IPR036421">
    <property type="entry name" value="Fe_dep_repressor_sf"/>
</dbReference>
<dbReference type="KEGG" id="cts:Ctha_0938"/>
<dbReference type="InterPro" id="IPR022689">
    <property type="entry name" value="Iron_dep_repressor"/>
</dbReference>
<dbReference type="Pfam" id="PF01325">
    <property type="entry name" value="Fe_dep_repress"/>
    <property type="match status" value="1"/>
</dbReference>
<keyword evidence="7" id="KW-0408">Iron</keyword>
<dbReference type="SUPFAM" id="SSF47979">
    <property type="entry name" value="Iron-dependent repressor protein, dimerization domain"/>
    <property type="match status" value="1"/>
</dbReference>
<keyword evidence="10" id="KW-0010">Activator</keyword>
<evidence type="ECO:0000256" key="2">
    <source>
        <dbReference type="ARBA" id="ARBA00007871"/>
    </source>
</evidence>
<dbReference type="Gene3D" id="1.10.10.10">
    <property type="entry name" value="Winged helix-like DNA-binding domain superfamily/Winged helix DNA-binding domain"/>
    <property type="match status" value="1"/>
</dbReference>
<comment type="subunit">
    <text evidence="3">Homodimer.</text>
</comment>
<keyword evidence="8" id="KW-0805">Transcription regulation</keyword>
<dbReference type="GO" id="GO:0003677">
    <property type="term" value="F:DNA binding"/>
    <property type="evidence" value="ECO:0007669"/>
    <property type="project" value="UniProtKB-KW"/>
</dbReference>
<evidence type="ECO:0000256" key="13">
    <source>
        <dbReference type="ARBA" id="ARBA00025185"/>
    </source>
</evidence>
<dbReference type="HOGENOM" id="CLU_069532_0_2_10"/>
<evidence type="ECO:0000313" key="17">
    <source>
        <dbReference type="Proteomes" id="UP000001208"/>
    </source>
</evidence>
<name>B3QXC9_CHLT3</name>